<gene>
    <name evidence="2" type="ORF">GCM10010913_21570</name>
</gene>
<feature type="chain" id="PRO_5045553209" description="DUF3829 domain-containing protein" evidence="1">
    <location>
        <begin position="23"/>
        <end position="339"/>
    </location>
</feature>
<evidence type="ECO:0000313" key="2">
    <source>
        <dbReference type="EMBL" id="GGF99452.1"/>
    </source>
</evidence>
<dbReference type="EMBL" id="BMIW01000013">
    <property type="protein sequence ID" value="GGF99452.1"/>
    <property type="molecule type" value="Genomic_DNA"/>
</dbReference>
<keyword evidence="3" id="KW-1185">Reference proteome</keyword>
<name>A0ABQ1VWE0_9BACL</name>
<dbReference type="Pfam" id="PF12889">
    <property type="entry name" value="DUF3829"/>
    <property type="match status" value="1"/>
</dbReference>
<evidence type="ECO:0008006" key="4">
    <source>
        <dbReference type="Google" id="ProtNLM"/>
    </source>
</evidence>
<dbReference type="PROSITE" id="PS51257">
    <property type="entry name" value="PROKAR_LIPOPROTEIN"/>
    <property type="match status" value="1"/>
</dbReference>
<evidence type="ECO:0000256" key="1">
    <source>
        <dbReference type="SAM" id="SignalP"/>
    </source>
</evidence>
<organism evidence="2 3">
    <name type="scientific">Paenibacillus aceti</name>
    <dbReference type="NCBI Taxonomy" id="1820010"/>
    <lineage>
        <taxon>Bacteria</taxon>
        <taxon>Bacillati</taxon>
        <taxon>Bacillota</taxon>
        <taxon>Bacilli</taxon>
        <taxon>Bacillales</taxon>
        <taxon>Paenibacillaceae</taxon>
        <taxon>Paenibacillus</taxon>
    </lineage>
</organism>
<evidence type="ECO:0000313" key="3">
    <source>
        <dbReference type="Proteomes" id="UP000608420"/>
    </source>
</evidence>
<dbReference type="InterPro" id="IPR024291">
    <property type="entry name" value="DUF3829"/>
</dbReference>
<proteinExistence type="predicted"/>
<keyword evidence="1" id="KW-0732">Signal</keyword>
<reference evidence="3" key="1">
    <citation type="journal article" date="2019" name="Int. J. Syst. Evol. Microbiol.">
        <title>The Global Catalogue of Microorganisms (GCM) 10K type strain sequencing project: providing services to taxonomists for standard genome sequencing and annotation.</title>
        <authorList>
            <consortium name="The Broad Institute Genomics Platform"/>
            <consortium name="The Broad Institute Genome Sequencing Center for Infectious Disease"/>
            <person name="Wu L."/>
            <person name="Ma J."/>
        </authorList>
    </citation>
    <scope>NUCLEOTIDE SEQUENCE [LARGE SCALE GENOMIC DNA]</scope>
    <source>
        <strain evidence="3">CGMCC 1.15420</strain>
    </source>
</reference>
<dbReference type="Proteomes" id="UP000608420">
    <property type="component" value="Unassembled WGS sequence"/>
</dbReference>
<feature type="signal peptide" evidence="1">
    <location>
        <begin position="1"/>
        <end position="22"/>
    </location>
</feature>
<accession>A0ABQ1VWE0</accession>
<protein>
    <recommendedName>
        <fullName evidence="4">DUF3829 domain-containing protein</fullName>
    </recommendedName>
</protein>
<sequence length="339" mass="38419">MKKVVSSFLCIILIAIATTACSLPTAEDLKGSTGASQANEQQNTNKYNAYIELANQINGGMYGSVFNNYVSKFGVEEEIYIDDKFDGFGTTPFIPSILEHVEGIAKYASAEPSYGATDERIQELIPIITDLMKTNNEIESYYTAKTYVDDHFEKGRELHKRFISLFEKYIEVGMQFNEDFSEITWERKYADAEQLKEGDMLIRYYALRSVLGAQEIQEAFYYSGVGDDNILDFDVKKYEELYQTLSEDIEHYFEHAKDGERRKKEAWPGLAIFKTSLEGAKVTATDILTILREQNPDINSETKGKVTTGGRNAILTDFDRKVSFLVDAYNTSINVTVAE</sequence>
<dbReference type="RefSeq" id="WP_162944378.1">
    <property type="nucleotide sequence ID" value="NZ_BMIW01000013.1"/>
</dbReference>
<comment type="caution">
    <text evidence="2">The sequence shown here is derived from an EMBL/GenBank/DDBJ whole genome shotgun (WGS) entry which is preliminary data.</text>
</comment>